<name>A0A6A5QUI2_AMPQU</name>
<feature type="compositionally biased region" description="Acidic residues" evidence="2">
    <location>
        <begin position="348"/>
        <end position="360"/>
    </location>
</feature>
<evidence type="ECO:0000313" key="3">
    <source>
        <dbReference type="EMBL" id="KAF1918204.1"/>
    </source>
</evidence>
<dbReference type="Proteomes" id="UP000800096">
    <property type="component" value="Unassembled WGS sequence"/>
</dbReference>
<dbReference type="PANTHER" id="PTHR42067">
    <property type="entry name" value="YALI0C15378P"/>
    <property type="match status" value="1"/>
</dbReference>
<feature type="compositionally biased region" description="Basic residues" evidence="2">
    <location>
        <begin position="227"/>
        <end position="240"/>
    </location>
</feature>
<dbReference type="EMBL" id="ML979134">
    <property type="protein sequence ID" value="KAF1918204.1"/>
    <property type="molecule type" value="Genomic_DNA"/>
</dbReference>
<proteinExistence type="predicted"/>
<feature type="compositionally biased region" description="Acidic residues" evidence="2">
    <location>
        <begin position="280"/>
        <end position="291"/>
    </location>
</feature>
<evidence type="ECO:0000313" key="4">
    <source>
        <dbReference type="Proteomes" id="UP000800096"/>
    </source>
</evidence>
<gene>
    <name evidence="3" type="ORF">BDU57DRAFT_514844</name>
</gene>
<keyword evidence="4" id="KW-1185">Reference proteome</keyword>
<feature type="coiled-coil region" evidence="1">
    <location>
        <begin position="148"/>
        <end position="204"/>
    </location>
</feature>
<dbReference type="PANTHER" id="PTHR42067:SF1">
    <property type="entry name" value="MITOTIC APPARATUS PROTEIN P62"/>
    <property type="match status" value="1"/>
</dbReference>
<sequence>MADRHIICVEPASGRGELVVVQVQQQGTHPLDLRLVGCEGENPYVTTIKERSLAQLKHKFKGTDDDWAAVLSHFLLQQPAKDRSGILNGVRLVYTLKDNLELSLRQDVQGIKVTLGEIVLPKDDDFEFNPFEWAQISAKAHSQTLQEVADLKARANTEQDTIAKLNAQLDDFIKTKNETETAMLQQFMELLNEKKRKIRDQSRLLATVKVDNSVATAVQSARDDRKPRKAGASRQSKRKAPAPAAEADAEAESDGDQMEIDQAKQEEQDSDDALAATPEPSDDETDEEEDTALPSRAKSSDTPRASSVGRRSKEEPQNHGNPPPKRELPFGRPAARSRQPEKPPLPVAEDEADDTEDEEL</sequence>
<reference evidence="3" key="1">
    <citation type="journal article" date="2020" name="Stud. Mycol.">
        <title>101 Dothideomycetes genomes: a test case for predicting lifestyles and emergence of pathogens.</title>
        <authorList>
            <person name="Haridas S."/>
            <person name="Albert R."/>
            <person name="Binder M."/>
            <person name="Bloem J."/>
            <person name="Labutti K."/>
            <person name="Salamov A."/>
            <person name="Andreopoulos B."/>
            <person name="Baker S."/>
            <person name="Barry K."/>
            <person name="Bills G."/>
            <person name="Bluhm B."/>
            <person name="Cannon C."/>
            <person name="Castanera R."/>
            <person name="Culley D."/>
            <person name="Daum C."/>
            <person name="Ezra D."/>
            <person name="Gonzalez J."/>
            <person name="Henrissat B."/>
            <person name="Kuo A."/>
            <person name="Liang C."/>
            <person name="Lipzen A."/>
            <person name="Lutzoni F."/>
            <person name="Magnuson J."/>
            <person name="Mondo S."/>
            <person name="Nolan M."/>
            <person name="Ohm R."/>
            <person name="Pangilinan J."/>
            <person name="Park H.-J."/>
            <person name="Ramirez L."/>
            <person name="Alfaro M."/>
            <person name="Sun H."/>
            <person name="Tritt A."/>
            <person name="Yoshinaga Y."/>
            <person name="Zwiers L.-H."/>
            <person name="Turgeon B."/>
            <person name="Goodwin S."/>
            <person name="Spatafora J."/>
            <person name="Crous P."/>
            <person name="Grigoriev I."/>
        </authorList>
    </citation>
    <scope>NUCLEOTIDE SEQUENCE</scope>
    <source>
        <strain evidence="3">HMLAC05119</strain>
    </source>
</reference>
<organism evidence="3 4">
    <name type="scientific">Ampelomyces quisqualis</name>
    <name type="common">Powdery mildew agent</name>
    <dbReference type="NCBI Taxonomy" id="50730"/>
    <lineage>
        <taxon>Eukaryota</taxon>
        <taxon>Fungi</taxon>
        <taxon>Dikarya</taxon>
        <taxon>Ascomycota</taxon>
        <taxon>Pezizomycotina</taxon>
        <taxon>Dothideomycetes</taxon>
        <taxon>Pleosporomycetidae</taxon>
        <taxon>Pleosporales</taxon>
        <taxon>Pleosporineae</taxon>
        <taxon>Phaeosphaeriaceae</taxon>
        <taxon>Ampelomyces</taxon>
    </lineage>
</organism>
<dbReference type="InterPro" id="IPR014751">
    <property type="entry name" value="XRCC4-like_C"/>
</dbReference>
<keyword evidence="1" id="KW-0175">Coiled coil</keyword>
<evidence type="ECO:0000256" key="2">
    <source>
        <dbReference type="SAM" id="MobiDB-lite"/>
    </source>
</evidence>
<evidence type="ECO:0000256" key="1">
    <source>
        <dbReference type="SAM" id="Coils"/>
    </source>
</evidence>
<accession>A0A6A5QUI2</accession>
<dbReference type="Gene3D" id="1.20.5.370">
    <property type="match status" value="1"/>
</dbReference>
<dbReference type="AlphaFoldDB" id="A0A6A5QUI2"/>
<feature type="region of interest" description="Disordered" evidence="2">
    <location>
        <begin position="217"/>
        <end position="360"/>
    </location>
</feature>
<dbReference type="SUPFAM" id="SSF58022">
    <property type="entry name" value="XRCC4, C-terminal oligomerization domain"/>
    <property type="match status" value="1"/>
</dbReference>
<protein>
    <submittedName>
        <fullName evidence="3">Uncharacterized protein</fullName>
    </submittedName>
</protein>
<dbReference type="OrthoDB" id="8064436at2759"/>
<feature type="compositionally biased region" description="Acidic residues" evidence="2">
    <location>
        <begin position="247"/>
        <end position="259"/>
    </location>
</feature>